<accession>A0A5B7K687</accession>
<gene>
    <name evidence="1" type="ORF">E2C01_096318</name>
</gene>
<protein>
    <submittedName>
        <fullName evidence="1">Uncharacterized protein</fullName>
    </submittedName>
</protein>
<keyword evidence="2" id="KW-1185">Reference proteome</keyword>
<evidence type="ECO:0000313" key="2">
    <source>
        <dbReference type="Proteomes" id="UP000324222"/>
    </source>
</evidence>
<dbReference type="Proteomes" id="UP000324222">
    <property type="component" value="Unassembled WGS sequence"/>
</dbReference>
<proteinExistence type="predicted"/>
<sequence>MSSIVKGRIYLNNSDLTTILLHCLQEADGEENSHLWMRVTFEAVREGGGGGVSPKVSRS</sequence>
<name>A0A5B7K687_PORTR</name>
<organism evidence="1 2">
    <name type="scientific">Portunus trituberculatus</name>
    <name type="common">Swimming crab</name>
    <name type="synonym">Neptunus trituberculatus</name>
    <dbReference type="NCBI Taxonomy" id="210409"/>
    <lineage>
        <taxon>Eukaryota</taxon>
        <taxon>Metazoa</taxon>
        <taxon>Ecdysozoa</taxon>
        <taxon>Arthropoda</taxon>
        <taxon>Crustacea</taxon>
        <taxon>Multicrustacea</taxon>
        <taxon>Malacostraca</taxon>
        <taxon>Eumalacostraca</taxon>
        <taxon>Eucarida</taxon>
        <taxon>Decapoda</taxon>
        <taxon>Pleocyemata</taxon>
        <taxon>Brachyura</taxon>
        <taxon>Eubrachyura</taxon>
        <taxon>Portunoidea</taxon>
        <taxon>Portunidae</taxon>
        <taxon>Portuninae</taxon>
        <taxon>Portunus</taxon>
    </lineage>
</organism>
<dbReference type="AlphaFoldDB" id="A0A5B7K687"/>
<evidence type="ECO:0000313" key="1">
    <source>
        <dbReference type="EMBL" id="MPD00818.1"/>
    </source>
</evidence>
<reference evidence="1 2" key="1">
    <citation type="submission" date="2019-05" db="EMBL/GenBank/DDBJ databases">
        <title>Another draft genome of Portunus trituberculatus and its Hox gene families provides insights of decapod evolution.</title>
        <authorList>
            <person name="Jeong J.-H."/>
            <person name="Song I."/>
            <person name="Kim S."/>
            <person name="Choi T."/>
            <person name="Kim D."/>
            <person name="Ryu S."/>
            <person name="Kim W."/>
        </authorList>
    </citation>
    <scope>NUCLEOTIDE SEQUENCE [LARGE SCALE GENOMIC DNA]</scope>
    <source>
        <tissue evidence="1">Muscle</tissue>
    </source>
</reference>
<dbReference type="EMBL" id="VSRR010124563">
    <property type="protein sequence ID" value="MPD00818.1"/>
    <property type="molecule type" value="Genomic_DNA"/>
</dbReference>
<comment type="caution">
    <text evidence="1">The sequence shown here is derived from an EMBL/GenBank/DDBJ whole genome shotgun (WGS) entry which is preliminary data.</text>
</comment>